<protein>
    <recommendedName>
        <fullName evidence="4">SRPBCC family protein</fullName>
    </recommendedName>
</protein>
<proteinExistence type="predicted"/>
<comment type="caution">
    <text evidence="2">The sequence shown here is derived from an EMBL/GenBank/DDBJ whole genome shotgun (WGS) entry which is preliminary data.</text>
</comment>
<feature type="transmembrane region" description="Helical" evidence="1">
    <location>
        <begin position="65"/>
        <end position="87"/>
    </location>
</feature>
<keyword evidence="1" id="KW-0812">Transmembrane</keyword>
<dbReference type="EMBL" id="AKWM02000082">
    <property type="protein sequence ID" value="EKR98217.1"/>
    <property type="molecule type" value="Genomic_DNA"/>
</dbReference>
<gene>
    <name evidence="2" type="ORF">LEP1GSC125_0984</name>
</gene>
<evidence type="ECO:0000313" key="3">
    <source>
        <dbReference type="Proteomes" id="UP000001343"/>
    </source>
</evidence>
<feature type="transmembrane region" description="Helical" evidence="1">
    <location>
        <begin position="37"/>
        <end position="59"/>
    </location>
</feature>
<reference evidence="2 3" key="1">
    <citation type="journal article" date="2014" name="Int. J. Syst. Evol. Microbiol.">
        <title>Leptospira mayottensis sp. nov., a pathogenic species of the genus Leptospira isolated from humans.</title>
        <authorList>
            <person name="Bourhy P."/>
            <person name="Collet L."/>
            <person name="Brisse S."/>
            <person name="Picardeau M."/>
        </authorList>
    </citation>
    <scope>NUCLEOTIDE SEQUENCE [LARGE SCALE GENOMIC DNA]</scope>
    <source>
        <strain evidence="2 3">200901122</strain>
    </source>
</reference>
<organism evidence="2 3">
    <name type="scientific">Leptospira mayottensis 200901122</name>
    <dbReference type="NCBI Taxonomy" id="1193010"/>
    <lineage>
        <taxon>Bacteria</taxon>
        <taxon>Pseudomonadati</taxon>
        <taxon>Spirochaetota</taxon>
        <taxon>Spirochaetia</taxon>
        <taxon>Leptospirales</taxon>
        <taxon>Leptospiraceae</taxon>
        <taxon>Leptospira</taxon>
    </lineage>
</organism>
<evidence type="ECO:0008006" key="4">
    <source>
        <dbReference type="Google" id="ProtNLM"/>
    </source>
</evidence>
<feature type="transmembrane region" description="Helical" evidence="1">
    <location>
        <begin position="121"/>
        <end position="145"/>
    </location>
</feature>
<dbReference type="Proteomes" id="UP000001343">
    <property type="component" value="Unassembled WGS sequence"/>
</dbReference>
<evidence type="ECO:0000313" key="2">
    <source>
        <dbReference type="EMBL" id="EKR98217.1"/>
    </source>
</evidence>
<keyword evidence="1" id="KW-0472">Membrane</keyword>
<evidence type="ECO:0000256" key="1">
    <source>
        <dbReference type="SAM" id="Phobius"/>
    </source>
</evidence>
<feature type="transmembrane region" description="Helical" evidence="1">
    <location>
        <begin position="152"/>
        <end position="168"/>
    </location>
</feature>
<sequence>MTENDVRLNLILENFIFFKDRNRFMESENQISKTKKIIITCLITTALLFFLISAPFWALNEQYGFVLFVAYPLSLGILSGFLVSFFTKEATRTFVYIFKTTIILTVISILVFLFYAKEGLICVLMALPVVYFFLFLGTAFGSVIYLRVWSKYLLILTILFFNISAYIYDRNDRELDLHNVETRVEIDASKKEIWDKINSPFKFGEAENFFLRNGVSYPIFMEILKHDKNKILHCVYTNGETSARVSSFVDRNRIAFSFSEPQVTMKETSFYGEVEPKHIRGKIWARSGEFRLVEISENKTRLVATTEYVNNLGPKFYWELWENYLMDEMHRHVLNNVKKKVESERTHSHFETD</sequence>
<feature type="transmembrane region" description="Helical" evidence="1">
    <location>
        <begin position="94"/>
        <end position="115"/>
    </location>
</feature>
<dbReference type="AlphaFoldDB" id="A0AA87SXE0"/>
<accession>A0AA87SXE0</accession>
<name>A0AA87SXE0_9LEPT</name>
<keyword evidence="1" id="KW-1133">Transmembrane helix</keyword>